<name>A0AAJ4RDP5_9BACT</name>
<reference evidence="4" key="1">
    <citation type="submission" date="2018-03" db="EMBL/GenBank/DDBJ databases">
        <title>A comparative analysis of the Nautiliaceae.</title>
        <authorList>
            <person name="Grosche A."/>
            <person name="Smedile F."/>
            <person name="Vetriani C."/>
        </authorList>
    </citation>
    <scope>NUCLEOTIDE SEQUENCE [LARGE SCALE GENOMIC DNA]</scope>
    <source>
        <strain evidence="4">TB6</strain>
    </source>
</reference>
<gene>
    <name evidence="1" type="ORF">C6V80_06330</name>
    <name evidence="2" type="ORF">EDC58_0158</name>
</gene>
<dbReference type="RefSeq" id="WP_123351594.1">
    <property type="nucleotide sequence ID" value="NZ_CP027432.2"/>
</dbReference>
<keyword evidence="4" id="KW-1185">Reference proteome</keyword>
<organism evidence="2 3">
    <name type="scientific">Caminibacter pacificus</name>
    <dbReference type="NCBI Taxonomy" id="1424653"/>
    <lineage>
        <taxon>Bacteria</taxon>
        <taxon>Pseudomonadati</taxon>
        <taxon>Campylobacterota</taxon>
        <taxon>Epsilonproteobacteria</taxon>
        <taxon>Nautiliales</taxon>
        <taxon>Nautiliaceae</taxon>
        <taxon>Caminibacter</taxon>
    </lineage>
</organism>
<dbReference type="EMBL" id="CP027432">
    <property type="protein sequence ID" value="QCI28592.1"/>
    <property type="molecule type" value="Genomic_DNA"/>
</dbReference>
<sequence>MCMQTNFGCCLVDGVMVEKGKKRKKRAKAQKKSNKKVIYQQKVDFE</sequence>
<dbReference type="Proteomes" id="UP000272781">
    <property type="component" value="Unassembled WGS sequence"/>
</dbReference>
<evidence type="ECO:0000313" key="4">
    <source>
        <dbReference type="Proteomes" id="UP000298805"/>
    </source>
</evidence>
<dbReference type="EMBL" id="RJVK01000001">
    <property type="protein sequence ID" value="ROR40679.1"/>
    <property type="molecule type" value="Genomic_DNA"/>
</dbReference>
<protein>
    <submittedName>
        <fullName evidence="1">Lipid-A-disaccharide synthase</fullName>
    </submittedName>
</protein>
<reference evidence="1" key="3">
    <citation type="submission" date="2019-06" db="EMBL/GenBank/DDBJ databases">
        <title>A comparative analysis of the Nautiliaceae.</title>
        <authorList>
            <person name="Grosche A."/>
            <person name="Smedile F."/>
            <person name="Vetriani C."/>
        </authorList>
    </citation>
    <scope>NUCLEOTIDE SEQUENCE</scope>
    <source>
        <strain evidence="1">TB6</strain>
    </source>
</reference>
<evidence type="ECO:0000313" key="1">
    <source>
        <dbReference type="EMBL" id="QCI28592.1"/>
    </source>
</evidence>
<evidence type="ECO:0000313" key="3">
    <source>
        <dbReference type="Proteomes" id="UP000272781"/>
    </source>
</evidence>
<dbReference type="Proteomes" id="UP000298805">
    <property type="component" value="Chromosome"/>
</dbReference>
<proteinExistence type="predicted"/>
<dbReference type="AlphaFoldDB" id="A0AAJ4RDP5"/>
<accession>A0AAJ4RDP5</accession>
<evidence type="ECO:0000313" key="2">
    <source>
        <dbReference type="EMBL" id="ROR40679.1"/>
    </source>
</evidence>
<reference evidence="2 3" key="2">
    <citation type="submission" date="2018-11" db="EMBL/GenBank/DDBJ databases">
        <title>Genomic Encyclopedia of Type Strains, Phase IV (KMG-IV): sequencing the most valuable type-strain genomes for metagenomic binning, comparative biology and taxonomic classification.</title>
        <authorList>
            <person name="Goeker M."/>
        </authorList>
    </citation>
    <scope>NUCLEOTIDE SEQUENCE [LARGE SCALE GENOMIC DNA]</scope>
    <source>
        <strain evidence="2 3">DSM 27783</strain>
    </source>
</reference>